<comment type="caution">
    <text evidence="1">The sequence shown here is derived from an EMBL/GenBank/DDBJ whole genome shotgun (WGS) entry which is preliminary data.</text>
</comment>
<proteinExistence type="predicted"/>
<dbReference type="EMBL" id="JAXCGZ010013899">
    <property type="protein sequence ID" value="KAK7071821.1"/>
    <property type="molecule type" value="Genomic_DNA"/>
</dbReference>
<keyword evidence="2" id="KW-1185">Reference proteome</keyword>
<name>A0AAN8WT43_HALRR</name>
<evidence type="ECO:0000313" key="2">
    <source>
        <dbReference type="Proteomes" id="UP001381693"/>
    </source>
</evidence>
<protein>
    <submittedName>
        <fullName evidence="1">Uncharacterized protein</fullName>
    </submittedName>
</protein>
<reference evidence="1 2" key="1">
    <citation type="submission" date="2023-11" db="EMBL/GenBank/DDBJ databases">
        <title>Halocaridina rubra genome assembly.</title>
        <authorList>
            <person name="Smith C."/>
        </authorList>
    </citation>
    <scope>NUCLEOTIDE SEQUENCE [LARGE SCALE GENOMIC DNA]</scope>
    <source>
        <strain evidence="1">EP-1</strain>
        <tissue evidence="1">Whole</tissue>
    </source>
</reference>
<organism evidence="1 2">
    <name type="scientific">Halocaridina rubra</name>
    <name type="common">Hawaiian red shrimp</name>
    <dbReference type="NCBI Taxonomy" id="373956"/>
    <lineage>
        <taxon>Eukaryota</taxon>
        <taxon>Metazoa</taxon>
        <taxon>Ecdysozoa</taxon>
        <taxon>Arthropoda</taxon>
        <taxon>Crustacea</taxon>
        <taxon>Multicrustacea</taxon>
        <taxon>Malacostraca</taxon>
        <taxon>Eumalacostraca</taxon>
        <taxon>Eucarida</taxon>
        <taxon>Decapoda</taxon>
        <taxon>Pleocyemata</taxon>
        <taxon>Caridea</taxon>
        <taxon>Atyoidea</taxon>
        <taxon>Atyidae</taxon>
        <taxon>Halocaridina</taxon>
    </lineage>
</organism>
<dbReference type="Proteomes" id="UP001381693">
    <property type="component" value="Unassembled WGS sequence"/>
</dbReference>
<dbReference type="AlphaFoldDB" id="A0AAN8WT43"/>
<accession>A0AAN8WT43</accession>
<evidence type="ECO:0000313" key="1">
    <source>
        <dbReference type="EMBL" id="KAK7071821.1"/>
    </source>
</evidence>
<sequence length="85" mass="9898">MSESEVICISMQQSLEDELRQYRRYRSDYKIMEILTDSIQDRGPSDLHMWDTNTVVKHSSSPLEMKPNTMLDNPTSSVILALMFI</sequence>
<gene>
    <name evidence="1" type="ORF">SK128_017154</name>
</gene>